<feature type="domain" description="Transglutaminase-like" evidence="1">
    <location>
        <begin position="67"/>
        <end position="141"/>
    </location>
</feature>
<dbReference type="PANTHER" id="PTHR33490">
    <property type="entry name" value="BLR5614 PROTEIN-RELATED"/>
    <property type="match status" value="1"/>
</dbReference>
<evidence type="ECO:0000313" key="2">
    <source>
        <dbReference type="EMBL" id="OQB73942.1"/>
    </source>
</evidence>
<dbReference type="Proteomes" id="UP000485562">
    <property type="component" value="Unassembled WGS sequence"/>
</dbReference>
<dbReference type="Pfam" id="PF01841">
    <property type="entry name" value="Transglut_core"/>
    <property type="match status" value="1"/>
</dbReference>
<proteinExistence type="predicted"/>
<sequence>MKMKNFVPDDEYVKSTRYCDLESKEIIEFCSNYKNLSALDTIEEIFNFVRDTIKYRFDYPWRYASETLKKKTGNCFNKANLQIALLRRCGIPAGYGVYLIKKEILKVLLPYDIFEMVNDPTIHVFAKVYINNRWISLDATVDKETYNTFYKKIGMWQRSNWDRKTHIQIEQEWVVEDQGLYSNIDLYLSQSPRFWTDKLIERANSFIEKNIISKMEG</sequence>
<dbReference type="SUPFAM" id="SSF54001">
    <property type="entry name" value="Cysteine proteinases"/>
    <property type="match status" value="1"/>
</dbReference>
<gene>
    <name evidence="2" type="ORF">BWX89_00727</name>
</gene>
<accession>A0A1V6CAL2</accession>
<protein>
    <submittedName>
        <fullName evidence="2">Transglutaminase-like superfamily protein</fullName>
    </submittedName>
</protein>
<name>A0A1V6CAL2_UNCT6</name>
<comment type="caution">
    <text evidence="2">The sequence shown here is derived from an EMBL/GenBank/DDBJ whole genome shotgun (WGS) entry which is preliminary data.</text>
</comment>
<dbReference type="InterPro" id="IPR038765">
    <property type="entry name" value="Papain-like_cys_pep_sf"/>
</dbReference>
<dbReference type="SMART" id="SM00460">
    <property type="entry name" value="TGc"/>
    <property type="match status" value="1"/>
</dbReference>
<reference evidence="2" key="1">
    <citation type="submission" date="2017-02" db="EMBL/GenBank/DDBJ databases">
        <title>Delving into the versatile metabolic prowess of the omnipresent phylum Bacteroidetes.</title>
        <authorList>
            <person name="Nobu M.K."/>
            <person name="Mei R."/>
            <person name="Narihiro T."/>
            <person name="Kuroda K."/>
            <person name="Liu W.-T."/>
        </authorList>
    </citation>
    <scope>NUCLEOTIDE SEQUENCE</scope>
    <source>
        <strain evidence="2">ADurb.Bin131</strain>
    </source>
</reference>
<dbReference type="Gene3D" id="3.10.620.30">
    <property type="match status" value="1"/>
</dbReference>
<evidence type="ECO:0000259" key="1">
    <source>
        <dbReference type="SMART" id="SM00460"/>
    </source>
</evidence>
<dbReference type="AlphaFoldDB" id="A0A1V6CAL2"/>
<dbReference type="InterPro" id="IPR002931">
    <property type="entry name" value="Transglutaminase-like"/>
</dbReference>
<organism evidence="2">
    <name type="scientific">candidate division TA06 bacterium ADurb.Bin131</name>
    <dbReference type="NCBI Taxonomy" id="1852827"/>
    <lineage>
        <taxon>Bacteria</taxon>
        <taxon>Bacteria division TA06</taxon>
    </lineage>
</organism>
<dbReference type="EMBL" id="MWDQ01000057">
    <property type="protein sequence ID" value="OQB73942.1"/>
    <property type="molecule type" value="Genomic_DNA"/>
</dbReference>